<dbReference type="Proteomes" id="UP001139103">
    <property type="component" value="Unassembled WGS sequence"/>
</dbReference>
<sequence>MPAQLFAFAAILSLLIAVSPAWAQEPKIKDPAIQAAWEKCLSDTANAKKSLQDQLQSKKETAVLRGDLELVDVVTKETAAFKETGALPTTVSTDRYVSALQRAIAGLENAYERVIKEMVRDGKVEEARAALEEIEQLKSSKAFQPEFAAAEVEIISGAEKFQTLANGGKALSDRKYVWIDVPQDFSLKRFARVAGDGKGAIVVKVTKPGYAYFALAEKAALQTPFIREGEWEPTGEKFAYSDRTRTVLYVFRRVVPVGQYEIPRLGFTGPTWLAP</sequence>
<reference evidence="2" key="1">
    <citation type="submission" date="2021-11" db="EMBL/GenBank/DDBJ databases">
        <title>Genome sequence.</title>
        <authorList>
            <person name="Sun Q."/>
        </authorList>
    </citation>
    <scope>NUCLEOTIDE SEQUENCE</scope>
    <source>
        <strain evidence="2">JC732</strain>
    </source>
</reference>
<feature type="chain" id="PRO_5040836806" evidence="1">
    <location>
        <begin position="24"/>
        <end position="275"/>
    </location>
</feature>
<evidence type="ECO:0000313" key="2">
    <source>
        <dbReference type="EMBL" id="MCC9628483.1"/>
    </source>
</evidence>
<accession>A0A9X1SFM3</accession>
<comment type="caution">
    <text evidence="2">The sequence shown here is derived from an EMBL/GenBank/DDBJ whole genome shotgun (WGS) entry which is preliminary data.</text>
</comment>
<dbReference type="AlphaFoldDB" id="A0A9X1SFM3"/>
<dbReference type="EMBL" id="JAJKFT010000004">
    <property type="protein sequence ID" value="MCC9628483.1"/>
    <property type="molecule type" value="Genomic_DNA"/>
</dbReference>
<gene>
    <name evidence="2" type="ORF">LOC68_08755</name>
</gene>
<keyword evidence="1" id="KW-0732">Signal</keyword>
<evidence type="ECO:0000256" key="1">
    <source>
        <dbReference type="SAM" id="SignalP"/>
    </source>
</evidence>
<dbReference type="RefSeq" id="WP_230217790.1">
    <property type="nucleotide sequence ID" value="NZ_JAJKFT010000004.1"/>
</dbReference>
<keyword evidence="3" id="KW-1185">Reference proteome</keyword>
<feature type="signal peptide" evidence="1">
    <location>
        <begin position="1"/>
        <end position="23"/>
    </location>
</feature>
<protein>
    <submittedName>
        <fullName evidence="2">Uncharacterized protein</fullName>
    </submittedName>
</protein>
<proteinExistence type="predicted"/>
<organism evidence="2 3">
    <name type="scientific">Blastopirellula sediminis</name>
    <dbReference type="NCBI Taxonomy" id="2894196"/>
    <lineage>
        <taxon>Bacteria</taxon>
        <taxon>Pseudomonadati</taxon>
        <taxon>Planctomycetota</taxon>
        <taxon>Planctomycetia</taxon>
        <taxon>Pirellulales</taxon>
        <taxon>Pirellulaceae</taxon>
        <taxon>Blastopirellula</taxon>
    </lineage>
</organism>
<name>A0A9X1SFM3_9BACT</name>
<evidence type="ECO:0000313" key="3">
    <source>
        <dbReference type="Proteomes" id="UP001139103"/>
    </source>
</evidence>